<comment type="catalytic activity">
    <reaction evidence="10">
        <text>Fe-coproporphyrin III + 2 H2O2 + 2 H(+) = heme b + 2 CO2 + 4 H2O</text>
        <dbReference type="Rhea" id="RHEA:56516"/>
        <dbReference type="ChEBI" id="CHEBI:15377"/>
        <dbReference type="ChEBI" id="CHEBI:15378"/>
        <dbReference type="ChEBI" id="CHEBI:16240"/>
        <dbReference type="ChEBI" id="CHEBI:16526"/>
        <dbReference type="ChEBI" id="CHEBI:60344"/>
        <dbReference type="ChEBI" id="CHEBI:68438"/>
        <dbReference type="EC" id="1.3.98.5"/>
    </reaction>
    <physiologicalReaction direction="left-to-right" evidence="10">
        <dbReference type="Rhea" id="RHEA:56517"/>
    </physiologicalReaction>
</comment>
<feature type="active site" evidence="12">
    <location>
        <position position="192"/>
    </location>
</feature>
<keyword evidence="6 12" id="KW-0408">Iron</keyword>
<feature type="binding site" evidence="12">
    <location>
        <position position="270"/>
    </location>
    <ligand>
        <name>Fe-coproporphyrin III</name>
        <dbReference type="ChEBI" id="CHEBI:68438"/>
    </ligand>
</feature>
<dbReference type="SUPFAM" id="SSF54909">
    <property type="entry name" value="Dimeric alpha+beta barrel"/>
    <property type="match status" value="1"/>
</dbReference>
<evidence type="ECO:0000256" key="13">
    <source>
        <dbReference type="SAM" id="MobiDB-lite"/>
    </source>
</evidence>
<dbReference type="Proteomes" id="UP000008915">
    <property type="component" value="Chromosome"/>
</dbReference>
<dbReference type="OrthoDB" id="9773646at2"/>
<evidence type="ECO:0000313" key="15">
    <source>
        <dbReference type="Proteomes" id="UP000008915"/>
    </source>
</evidence>
<keyword evidence="15" id="KW-1185">Reference proteome</keyword>
<feature type="compositionally biased region" description="Low complexity" evidence="13">
    <location>
        <begin position="8"/>
        <end position="18"/>
    </location>
</feature>
<evidence type="ECO:0000313" key="14">
    <source>
        <dbReference type="EMBL" id="ADU50611.1"/>
    </source>
</evidence>
<dbReference type="GO" id="GO:0020037">
    <property type="term" value="F:heme binding"/>
    <property type="evidence" value="ECO:0007669"/>
    <property type="project" value="InterPro"/>
</dbReference>
<dbReference type="PANTHER" id="PTHR36843:SF1">
    <property type="entry name" value="COPROHEME DECARBOXYLASE"/>
    <property type="match status" value="1"/>
</dbReference>
<organism evidence="14 15">
    <name type="scientific">Thermaerobacter marianensis (strain ATCC 700841 / DSM 12885 / JCM 10246 / 7p75a)</name>
    <dbReference type="NCBI Taxonomy" id="644966"/>
    <lineage>
        <taxon>Bacteria</taxon>
        <taxon>Bacillati</taxon>
        <taxon>Bacillota</taxon>
        <taxon>Clostridia</taxon>
        <taxon>Eubacteriales</taxon>
        <taxon>Clostridiales Family XVII. Incertae Sedis</taxon>
        <taxon>Thermaerobacter</taxon>
    </lineage>
</organism>
<dbReference type="GO" id="GO:0006785">
    <property type="term" value="P:heme B biosynthetic process"/>
    <property type="evidence" value="ECO:0007669"/>
    <property type="project" value="UniProtKB-UniRule"/>
</dbReference>
<feature type="binding site" evidence="12">
    <location>
        <position position="232"/>
    </location>
    <ligand>
        <name>Fe-coproporphyrin III</name>
        <dbReference type="ChEBI" id="CHEBI:68438"/>
    </ligand>
</feature>
<dbReference type="Gene3D" id="3.30.70.1030">
    <property type="entry name" value="Apc35880, domain 1"/>
    <property type="match status" value="2"/>
</dbReference>
<dbReference type="InterPro" id="IPR010644">
    <property type="entry name" value="ChdC/CLD"/>
</dbReference>
<evidence type="ECO:0000256" key="4">
    <source>
        <dbReference type="ARBA" id="ARBA00022723"/>
    </source>
</evidence>
<accession>E6SGY0</accession>
<evidence type="ECO:0000256" key="2">
    <source>
        <dbReference type="ARBA" id="ARBA00014413"/>
    </source>
</evidence>
<dbReference type="InterPro" id="IPR011008">
    <property type="entry name" value="Dimeric_a/b-barrel"/>
</dbReference>
<feature type="binding site" evidence="12">
    <location>
        <begin position="192"/>
        <end position="196"/>
    </location>
    <ligand>
        <name>Fe-coproporphyrin III</name>
        <dbReference type="ChEBI" id="CHEBI:68438"/>
    </ligand>
</feature>
<feature type="compositionally biased region" description="Gly residues" evidence="13">
    <location>
        <begin position="19"/>
        <end position="36"/>
    </location>
</feature>
<evidence type="ECO:0000256" key="7">
    <source>
        <dbReference type="ARBA" id="ARBA00023133"/>
    </source>
</evidence>
<dbReference type="NCBIfam" id="NF008913">
    <property type="entry name" value="PRK12276.1"/>
    <property type="match status" value="1"/>
</dbReference>
<reference evidence="14 15" key="1">
    <citation type="journal article" date="2010" name="Stand. Genomic Sci.">
        <title>Complete genome sequence of Thermaerobacter marianensis type strain (7p75a).</title>
        <authorList>
            <person name="Han C."/>
            <person name="Gu W."/>
            <person name="Zhang X."/>
            <person name="Lapidus A."/>
            <person name="Nolan M."/>
            <person name="Copeland A."/>
            <person name="Lucas S."/>
            <person name="Del Rio T.G."/>
            <person name="Tice H."/>
            <person name="Cheng J.F."/>
            <person name="Tapia R."/>
            <person name="Goodwin L."/>
            <person name="Pitluck S."/>
            <person name="Pagani I."/>
            <person name="Ivanova N."/>
            <person name="Mavromatis K."/>
            <person name="Mikhailova N."/>
            <person name="Pati A."/>
            <person name="Chen A."/>
            <person name="Palaniappan K."/>
            <person name="Land M."/>
            <person name="Hauser L."/>
            <person name="Chang Y.J."/>
            <person name="Jeffries C.D."/>
            <person name="Schneider S."/>
            <person name="Rohde M."/>
            <person name="Goker M."/>
            <person name="Pukall R."/>
            <person name="Woyke T."/>
            <person name="Bristow J."/>
            <person name="Eisen J.A."/>
            <person name="Markowitz V."/>
            <person name="Hugenholtz P."/>
            <person name="Kyrpides N.C."/>
            <person name="Klenk H.P."/>
            <person name="Detter J.C."/>
        </authorList>
    </citation>
    <scope>NUCLEOTIDE SEQUENCE [LARGE SCALE GENOMIC DNA]</scope>
    <source>
        <strain evidence="15">ATCC 700841 / DSM 12885 / JCM 10246 / 7p75a</strain>
    </source>
</reference>
<evidence type="ECO:0000256" key="5">
    <source>
        <dbReference type="ARBA" id="ARBA00023002"/>
    </source>
</evidence>
<evidence type="ECO:0000256" key="3">
    <source>
        <dbReference type="ARBA" id="ARBA00022617"/>
    </source>
</evidence>
<evidence type="ECO:0000256" key="11">
    <source>
        <dbReference type="ARBA" id="ARBA00050019"/>
    </source>
</evidence>
<dbReference type="Pfam" id="PF06778">
    <property type="entry name" value="Chlor_dismutase"/>
    <property type="match status" value="1"/>
</dbReference>
<evidence type="ECO:0000256" key="12">
    <source>
        <dbReference type="HAMAP-Rule" id="MF_01442"/>
    </source>
</evidence>
<name>E6SGY0_THEM7</name>
<evidence type="ECO:0000256" key="1">
    <source>
        <dbReference type="ARBA" id="ARBA00009276"/>
    </source>
</evidence>
<keyword evidence="5 12" id="KW-0560">Oxidoreductase</keyword>
<dbReference type="EC" id="1.3.98.5" evidence="11 12"/>
<keyword evidence="3 12" id="KW-0349">Heme</keyword>
<keyword evidence="7 12" id="KW-0350">Heme biosynthesis</keyword>
<dbReference type="RefSeq" id="WP_013494916.1">
    <property type="nucleotide sequence ID" value="NC_014831.1"/>
</dbReference>
<feature type="region of interest" description="Disordered" evidence="13">
    <location>
        <begin position="1"/>
        <end position="49"/>
    </location>
</feature>
<dbReference type="AlphaFoldDB" id="E6SGY0"/>
<protein>
    <recommendedName>
        <fullName evidence="2 12">Coproheme decarboxylase</fullName>
        <ecNumber evidence="11 12">1.3.98.5</ecNumber>
    </recommendedName>
    <alternativeName>
        <fullName evidence="8 12">Coproheme III oxidative decarboxylase</fullName>
    </alternativeName>
    <alternativeName>
        <fullName evidence="9 12">Hydrogen peroxide-dependent heme synthase</fullName>
    </alternativeName>
</protein>
<sequence length="301" mass="33003">METRGNQHTHPAPAATTAGPGGHPGARSGAGGGPEGAGPEAAGGPQNPPPFTLEGWFILHDFRRIDWRRWKALDPARRAAIAREAADFLRQVAEARDTGEGASALYRVVGHKADLLWLHFRPALADLSDLEAALSRTALGDYLEPAYSYVSVTELSFYRSGPGGPGRDLSGDPFVKARLYPEIPAARHVCFYPMNKKRAGADNWYMLPFEERGRLMHSHGLIGRKYAGRVTQIISGSVGLDDWEWGVTLFADDPVDFKRVVYEMRFDEASARYGEFGPFYVGVRTGPDDLVAFLCREAAGR</sequence>
<gene>
    <name evidence="12" type="primary">chdC</name>
    <name evidence="14" type="ordered locus">Tmar_0490</name>
</gene>
<dbReference type="GO" id="GO:0016634">
    <property type="term" value="F:oxidoreductase activity, acting on the CH-CH group of donors, oxygen as acceptor"/>
    <property type="evidence" value="ECO:0007669"/>
    <property type="project" value="UniProtKB-UniRule"/>
</dbReference>
<dbReference type="EMBL" id="CP002344">
    <property type="protein sequence ID" value="ADU50611.1"/>
    <property type="molecule type" value="Genomic_DNA"/>
</dbReference>
<dbReference type="HAMAP" id="MF_01442">
    <property type="entry name" value="Coproheme_decarbox_1"/>
    <property type="match status" value="1"/>
</dbReference>
<dbReference type="STRING" id="644966.Tmar_0490"/>
<evidence type="ECO:0000256" key="8">
    <source>
        <dbReference type="ARBA" id="ARBA00029882"/>
    </source>
</evidence>
<feature type="binding site" description="axial binding residue" evidence="12">
    <location>
        <position position="219"/>
    </location>
    <ligand>
        <name>Fe-coproporphyrin III</name>
        <dbReference type="ChEBI" id="CHEBI:68438"/>
    </ligand>
    <ligandPart>
        <name>Fe</name>
        <dbReference type="ChEBI" id="CHEBI:18248"/>
    </ligandPart>
</feature>
<comment type="catalytic activity">
    <reaction evidence="12">
        <text>harderoheme III + H2O2 + H(+) = heme b + CO2 + 2 H2O</text>
        <dbReference type="Rhea" id="RHEA:57944"/>
        <dbReference type="ChEBI" id="CHEBI:15377"/>
        <dbReference type="ChEBI" id="CHEBI:15378"/>
        <dbReference type="ChEBI" id="CHEBI:16240"/>
        <dbReference type="ChEBI" id="CHEBI:16526"/>
        <dbReference type="ChEBI" id="CHEBI:60344"/>
        <dbReference type="ChEBI" id="CHEBI:142463"/>
    </reaction>
</comment>
<dbReference type="GO" id="GO:0004601">
    <property type="term" value="F:peroxidase activity"/>
    <property type="evidence" value="ECO:0007669"/>
    <property type="project" value="InterPro"/>
</dbReference>
<evidence type="ECO:0000256" key="6">
    <source>
        <dbReference type="ARBA" id="ARBA00023004"/>
    </source>
</evidence>
<evidence type="ECO:0000256" key="9">
    <source>
        <dbReference type="ARBA" id="ARBA00030236"/>
    </source>
</evidence>
<comment type="pathway">
    <text evidence="12">Porphyrin-containing compound metabolism; protoheme biosynthesis.</text>
</comment>
<comment type="similarity">
    <text evidence="1 12">Belongs to the ChdC family. Type 1 subfamily.</text>
</comment>
<comment type="function">
    <text evidence="12">Involved in coproporphyrin-dependent heme b biosynthesis. Catalyzes the decarboxylation of Fe-coproporphyrin III (coproheme) to heme b (protoheme IX), the last step of the pathway. The reaction occurs in a stepwise manner with a three-propionate intermediate.</text>
</comment>
<comment type="catalytic activity">
    <reaction evidence="12">
        <text>Fe-coproporphyrin III + H2O2 + H(+) = harderoheme III + CO2 + 2 H2O</text>
        <dbReference type="Rhea" id="RHEA:57940"/>
        <dbReference type="ChEBI" id="CHEBI:15377"/>
        <dbReference type="ChEBI" id="CHEBI:15378"/>
        <dbReference type="ChEBI" id="CHEBI:16240"/>
        <dbReference type="ChEBI" id="CHEBI:16526"/>
        <dbReference type="ChEBI" id="CHEBI:68438"/>
        <dbReference type="ChEBI" id="CHEBI:142463"/>
    </reaction>
</comment>
<dbReference type="eggNOG" id="COG3253">
    <property type="taxonomic scope" value="Bacteria"/>
</dbReference>
<dbReference type="HOGENOM" id="CLU_063226_1_0_9"/>
<reference evidence="15" key="2">
    <citation type="journal article" date="2010" name="Stand. Genomic Sci.">
        <title>Complete genome sequence of Thermaerobacter marianensis type strain (7p75aT).</title>
        <authorList>
            <person name="Han C."/>
            <person name="Gu W."/>
            <person name="Zhang X."/>
            <person name="Lapidus A."/>
            <person name="Nolan M."/>
            <person name="Copeland A."/>
            <person name="Lucas S."/>
            <person name="Glavina Del Rio T."/>
            <person name="Tice H."/>
            <person name="Cheng J."/>
            <person name="Tapia R."/>
            <person name="Goodwin L."/>
            <person name="Pitluck S."/>
            <person name="Pagani I."/>
            <person name="Ivanova N."/>
            <person name="Mavromatis K."/>
            <person name="Mikhailova N."/>
            <person name="Pati A."/>
            <person name="Chen A."/>
            <person name="Palaniappan K."/>
            <person name="Land M."/>
            <person name="Hauser L."/>
            <person name="Chang Y."/>
            <person name="Jeffries C."/>
            <person name="Schneider S."/>
            <person name="Rohde M."/>
            <person name="Goker M."/>
            <person name="Pukall R."/>
            <person name="Woyke T."/>
            <person name="Bristow J."/>
            <person name="Eisen J."/>
            <person name="Markowitz V."/>
            <person name="Hugenholtz P."/>
            <person name="Kyrpides N."/>
            <person name="Klenk H."/>
            <person name="Detter J."/>
        </authorList>
    </citation>
    <scope>NUCLEOTIDE SEQUENCE [LARGE SCALE GENOMIC DNA]</scope>
    <source>
        <strain evidence="15">ATCC 700841 / DSM 12885 / JCM 10246 / 7p75a</strain>
    </source>
</reference>
<feature type="binding site" evidence="12">
    <location>
        <position position="178"/>
    </location>
    <ligand>
        <name>Fe-coproporphyrin III</name>
        <dbReference type="ChEBI" id="CHEBI:68438"/>
    </ligand>
</feature>
<proteinExistence type="inferred from homology"/>
<comment type="cofactor">
    <cofactor evidence="12">
        <name>Fe-coproporphyrin III</name>
        <dbReference type="ChEBI" id="CHEBI:68438"/>
    </cofactor>
    <text evidence="12">Fe-coproporphyrin III acts as both substrate and redox cofactor.</text>
</comment>
<dbReference type="KEGG" id="tmr:Tmar_0490"/>
<keyword evidence="4 12" id="KW-0479">Metal-binding</keyword>
<dbReference type="GO" id="GO:0046872">
    <property type="term" value="F:metal ion binding"/>
    <property type="evidence" value="ECO:0007669"/>
    <property type="project" value="UniProtKB-KW"/>
</dbReference>
<dbReference type="InterPro" id="IPR031332">
    <property type="entry name" value="CHDC"/>
</dbReference>
<dbReference type="PANTHER" id="PTHR36843">
    <property type="entry name" value="HEME-DEPENDENT PEROXIDASE YWFI-RELATED"/>
    <property type="match status" value="1"/>
</dbReference>
<evidence type="ECO:0000256" key="10">
    <source>
        <dbReference type="ARBA" id="ARBA00049896"/>
    </source>
</evidence>